<dbReference type="PANTHER" id="PTHR31973">
    <property type="entry name" value="POLYPROTEIN, PUTATIVE-RELATED"/>
    <property type="match status" value="1"/>
</dbReference>
<evidence type="ECO:0000313" key="2">
    <source>
        <dbReference type="Proteomes" id="UP000233837"/>
    </source>
</evidence>
<dbReference type="EMBL" id="KZ502575">
    <property type="protein sequence ID" value="PKU75767.1"/>
    <property type="molecule type" value="Genomic_DNA"/>
</dbReference>
<dbReference type="Proteomes" id="UP000233837">
    <property type="component" value="Unassembled WGS sequence"/>
</dbReference>
<evidence type="ECO:0000313" key="1">
    <source>
        <dbReference type="EMBL" id="PKU75767.1"/>
    </source>
</evidence>
<gene>
    <name evidence="1" type="ORF">MA16_Dca019723</name>
</gene>
<proteinExistence type="predicted"/>
<name>A0A2I0WJD6_9ASPA</name>
<sequence length="128" mass="14882">MDIKPREIIGTLEAKFKVKVSYMKAWDACRKTIKAVFGSWEESYRSLNLFMKGIVQAMPRTVYKIQSSSSYKFQRLFWAFKLSIMHWRFCQPVINLGTLLIVVELDANNGLFLLAFGIVESKCNDSWI</sequence>
<dbReference type="PANTHER" id="PTHR31973:SF195">
    <property type="entry name" value="MUDR FAMILY TRANSPOSASE"/>
    <property type="match status" value="1"/>
</dbReference>
<keyword evidence="2" id="KW-1185">Reference proteome</keyword>
<dbReference type="AlphaFoldDB" id="A0A2I0WJD6"/>
<accession>A0A2I0WJD6</accession>
<organism evidence="1 2">
    <name type="scientific">Dendrobium catenatum</name>
    <dbReference type="NCBI Taxonomy" id="906689"/>
    <lineage>
        <taxon>Eukaryota</taxon>
        <taxon>Viridiplantae</taxon>
        <taxon>Streptophyta</taxon>
        <taxon>Embryophyta</taxon>
        <taxon>Tracheophyta</taxon>
        <taxon>Spermatophyta</taxon>
        <taxon>Magnoliopsida</taxon>
        <taxon>Liliopsida</taxon>
        <taxon>Asparagales</taxon>
        <taxon>Orchidaceae</taxon>
        <taxon>Epidendroideae</taxon>
        <taxon>Malaxideae</taxon>
        <taxon>Dendrobiinae</taxon>
        <taxon>Dendrobium</taxon>
    </lineage>
</organism>
<reference evidence="1 2" key="2">
    <citation type="journal article" date="2017" name="Nature">
        <title>The Apostasia genome and the evolution of orchids.</title>
        <authorList>
            <person name="Zhang G.Q."/>
            <person name="Liu K.W."/>
            <person name="Li Z."/>
            <person name="Lohaus R."/>
            <person name="Hsiao Y.Y."/>
            <person name="Niu S.C."/>
            <person name="Wang J.Y."/>
            <person name="Lin Y.C."/>
            <person name="Xu Q."/>
            <person name="Chen L.J."/>
            <person name="Yoshida K."/>
            <person name="Fujiwara S."/>
            <person name="Wang Z.W."/>
            <person name="Zhang Y.Q."/>
            <person name="Mitsuda N."/>
            <person name="Wang M."/>
            <person name="Liu G.H."/>
            <person name="Pecoraro L."/>
            <person name="Huang H.X."/>
            <person name="Xiao X.J."/>
            <person name="Lin M."/>
            <person name="Wu X.Y."/>
            <person name="Wu W.L."/>
            <person name="Chen Y.Y."/>
            <person name="Chang S.B."/>
            <person name="Sakamoto S."/>
            <person name="Ohme-Takagi M."/>
            <person name="Yagi M."/>
            <person name="Zeng S.J."/>
            <person name="Shen C.Y."/>
            <person name="Yeh C.M."/>
            <person name="Luo Y.B."/>
            <person name="Tsai W.C."/>
            <person name="Van de Peer Y."/>
            <person name="Liu Z.J."/>
        </authorList>
    </citation>
    <scope>NUCLEOTIDE SEQUENCE [LARGE SCALE GENOMIC DNA]</scope>
    <source>
        <tissue evidence="1">The whole plant</tissue>
    </source>
</reference>
<reference evidence="1 2" key="1">
    <citation type="journal article" date="2016" name="Sci. Rep.">
        <title>The Dendrobium catenatum Lindl. genome sequence provides insights into polysaccharide synthase, floral development and adaptive evolution.</title>
        <authorList>
            <person name="Zhang G.Q."/>
            <person name="Xu Q."/>
            <person name="Bian C."/>
            <person name="Tsai W.C."/>
            <person name="Yeh C.M."/>
            <person name="Liu K.W."/>
            <person name="Yoshida K."/>
            <person name="Zhang L.S."/>
            <person name="Chang S.B."/>
            <person name="Chen F."/>
            <person name="Shi Y."/>
            <person name="Su Y.Y."/>
            <person name="Zhang Y.Q."/>
            <person name="Chen L.J."/>
            <person name="Yin Y."/>
            <person name="Lin M."/>
            <person name="Huang H."/>
            <person name="Deng H."/>
            <person name="Wang Z.W."/>
            <person name="Zhu S.L."/>
            <person name="Zhao X."/>
            <person name="Deng C."/>
            <person name="Niu S.C."/>
            <person name="Huang J."/>
            <person name="Wang M."/>
            <person name="Liu G.H."/>
            <person name="Yang H.J."/>
            <person name="Xiao X.J."/>
            <person name="Hsiao Y.Y."/>
            <person name="Wu W.L."/>
            <person name="Chen Y.Y."/>
            <person name="Mitsuda N."/>
            <person name="Ohme-Takagi M."/>
            <person name="Luo Y.B."/>
            <person name="Van de Peer Y."/>
            <person name="Liu Z.J."/>
        </authorList>
    </citation>
    <scope>NUCLEOTIDE SEQUENCE [LARGE SCALE GENOMIC DNA]</scope>
    <source>
        <tissue evidence="1">The whole plant</tissue>
    </source>
</reference>
<protein>
    <submittedName>
        <fullName evidence="1">Uncharacterized protein</fullName>
    </submittedName>
</protein>